<dbReference type="PANTHER" id="PTHR48079:SF6">
    <property type="entry name" value="NAD(P)-BINDING DOMAIN-CONTAINING PROTEIN-RELATED"/>
    <property type="match status" value="1"/>
</dbReference>
<accession>A0A846MT39</accession>
<dbReference type="GO" id="GO:0005737">
    <property type="term" value="C:cytoplasm"/>
    <property type="evidence" value="ECO:0007669"/>
    <property type="project" value="TreeGrafter"/>
</dbReference>
<evidence type="ECO:0000313" key="3">
    <source>
        <dbReference type="Proteomes" id="UP000537126"/>
    </source>
</evidence>
<dbReference type="Proteomes" id="UP000537126">
    <property type="component" value="Unassembled WGS sequence"/>
</dbReference>
<reference evidence="2 3" key="1">
    <citation type="submission" date="2020-03" db="EMBL/GenBank/DDBJ databases">
        <title>Genomic Encyclopedia of Type Strains, Phase IV (KMG-IV): sequencing the most valuable type-strain genomes for metagenomic binning, comparative biology and taxonomic classification.</title>
        <authorList>
            <person name="Goeker M."/>
        </authorList>
    </citation>
    <scope>NUCLEOTIDE SEQUENCE [LARGE SCALE GENOMIC DNA]</scope>
    <source>
        <strain evidence="2 3">DSM 5718</strain>
    </source>
</reference>
<keyword evidence="3" id="KW-1185">Reference proteome</keyword>
<evidence type="ECO:0000259" key="1">
    <source>
        <dbReference type="Pfam" id="PF01370"/>
    </source>
</evidence>
<dbReference type="AlphaFoldDB" id="A0A846MT39"/>
<dbReference type="InterPro" id="IPR036291">
    <property type="entry name" value="NAD(P)-bd_dom_sf"/>
</dbReference>
<organism evidence="2 3">
    <name type="scientific">Thermonema lapsum</name>
    <dbReference type="NCBI Taxonomy" id="28195"/>
    <lineage>
        <taxon>Bacteria</taxon>
        <taxon>Pseudomonadati</taxon>
        <taxon>Bacteroidota</taxon>
        <taxon>Cytophagia</taxon>
        <taxon>Cytophagales</taxon>
        <taxon>Thermonemataceae</taxon>
        <taxon>Thermonema</taxon>
    </lineage>
</organism>
<dbReference type="InterPro" id="IPR051783">
    <property type="entry name" value="NAD(P)-dependent_oxidoreduct"/>
</dbReference>
<name>A0A846MT39_9BACT</name>
<dbReference type="EMBL" id="JAASRN010000003">
    <property type="protein sequence ID" value="NIK74492.1"/>
    <property type="molecule type" value="Genomic_DNA"/>
</dbReference>
<dbReference type="Pfam" id="PF01370">
    <property type="entry name" value="Epimerase"/>
    <property type="match status" value="1"/>
</dbReference>
<evidence type="ECO:0000313" key="2">
    <source>
        <dbReference type="EMBL" id="NIK74492.1"/>
    </source>
</evidence>
<feature type="domain" description="NAD-dependent epimerase/dehydratase" evidence="1">
    <location>
        <begin position="8"/>
        <end position="229"/>
    </location>
</feature>
<dbReference type="GO" id="GO:0004029">
    <property type="term" value="F:aldehyde dehydrogenase (NAD+) activity"/>
    <property type="evidence" value="ECO:0007669"/>
    <property type="project" value="TreeGrafter"/>
</dbReference>
<dbReference type="PANTHER" id="PTHR48079">
    <property type="entry name" value="PROTEIN YEEZ"/>
    <property type="match status" value="1"/>
</dbReference>
<sequence>MKLSAQKVFITGATGLVGQYFVRRLLHEGSEVWALHRPQSKLPFSESEQKQIRWIEGDLNDPIALAEQLPEGAVVIHAAAKVSFNPKDKKELYRTNIQGTATLINACLEKKCLYFLHISSVAALGRTPGQEHIDEQNQWEENKLTTHYARSKFHAEMEVWRGYAEGLPVGVLNPSLILGCGDLHRSSTQLFRYVMEGRKFYPLGSLNYVDVRDVLEAGIRLIENEITGERFILNAGTIAYRDFFGMVAQALGKEAPRYAVRPWMSEIAWRLSALYSFISGRAPLITRETARISQEHFSYDGSKIQSFLPNFRYTPLADTIRWVVCHLTATPFAPHNTSMVLSK</sequence>
<comment type="caution">
    <text evidence="2">The sequence shown here is derived from an EMBL/GenBank/DDBJ whole genome shotgun (WGS) entry which is preliminary data.</text>
</comment>
<protein>
    <submittedName>
        <fullName evidence="2">Nucleoside-diphosphate-sugar epimerase</fullName>
    </submittedName>
</protein>
<dbReference type="InterPro" id="IPR001509">
    <property type="entry name" value="Epimerase_deHydtase"/>
</dbReference>
<dbReference type="Gene3D" id="3.40.50.720">
    <property type="entry name" value="NAD(P)-binding Rossmann-like Domain"/>
    <property type="match status" value="1"/>
</dbReference>
<gene>
    <name evidence="2" type="ORF">FHS56_002017</name>
</gene>
<dbReference type="RefSeq" id="WP_166920313.1">
    <property type="nucleotide sequence ID" value="NZ_JAASRN010000003.1"/>
</dbReference>
<proteinExistence type="predicted"/>
<dbReference type="SUPFAM" id="SSF51735">
    <property type="entry name" value="NAD(P)-binding Rossmann-fold domains"/>
    <property type="match status" value="1"/>
</dbReference>